<dbReference type="OrthoDB" id="9803529at2"/>
<organism evidence="4 5">
    <name type="scientific">Suicoccus acidiformans</name>
    <dbReference type="NCBI Taxonomy" id="2036206"/>
    <lineage>
        <taxon>Bacteria</taxon>
        <taxon>Bacillati</taxon>
        <taxon>Bacillota</taxon>
        <taxon>Bacilli</taxon>
        <taxon>Lactobacillales</taxon>
        <taxon>Aerococcaceae</taxon>
        <taxon>Suicoccus</taxon>
    </lineage>
</organism>
<dbReference type="NCBIfam" id="TIGR01981">
    <property type="entry name" value="sufD"/>
    <property type="match status" value="1"/>
</dbReference>
<evidence type="ECO:0000313" key="4">
    <source>
        <dbReference type="EMBL" id="AXY25419.1"/>
    </source>
</evidence>
<accession>A0A347WK12</accession>
<proteinExistence type="inferred from homology"/>
<dbReference type="InterPro" id="IPR037284">
    <property type="entry name" value="SUF_FeS_clus_asmbl_SufBD_sf"/>
</dbReference>
<evidence type="ECO:0000256" key="1">
    <source>
        <dbReference type="ARBA" id="ARBA00043967"/>
    </source>
</evidence>
<keyword evidence="5" id="KW-1185">Reference proteome</keyword>
<evidence type="ECO:0000313" key="5">
    <source>
        <dbReference type="Proteomes" id="UP000263232"/>
    </source>
</evidence>
<reference evidence="4 5" key="1">
    <citation type="submission" date="2017-09" db="EMBL/GenBank/DDBJ databases">
        <title>Complete genome sequence of Oxytococcus suis strain ZY16052.</title>
        <authorList>
            <person name="Li F."/>
        </authorList>
    </citation>
    <scope>NUCLEOTIDE SEQUENCE [LARGE SCALE GENOMIC DNA]</scope>
    <source>
        <strain evidence="4 5">ZY16052</strain>
    </source>
</reference>
<dbReference type="Pfam" id="PF01458">
    <property type="entry name" value="SUFBD_core"/>
    <property type="match status" value="1"/>
</dbReference>
<feature type="domain" description="SUF system FeS cluster assembly SufBD core" evidence="2">
    <location>
        <begin position="163"/>
        <end position="387"/>
    </location>
</feature>
<evidence type="ECO:0000259" key="2">
    <source>
        <dbReference type="Pfam" id="PF01458"/>
    </source>
</evidence>
<dbReference type="InterPro" id="IPR000825">
    <property type="entry name" value="SUF_FeS_clus_asmbl_SufBD_core"/>
</dbReference>
<dbReference type="InterPro" id="IPR045595">
    <property type="entry name" value="SufBD_N"/>
</dbReference>
<dbReference type="SUPFAM" id="SSF101960">
    <property type="entry name" value="Stabilizer of iron transporter SufD"/>
    <property type="match status" value="1"/>
</dbReference>
<evidence type="ECO:0000259" key="3">
    <source>
        <dbReference type="Pfam" id="PF19295"/>
    </source>
</evidence>
<dbReference type="InterPro" id="IPR055346">
    <property type="entry name" value="Fe-S_cluster_assembly_SufBD"/>
</dbReference>
<sequence length="415" mass="45591">MHKKAQIPEWFKQTQASAAINWKYLQASKIERVDYSNWALYPEAFSDVDLLSEASLQANAESHWSNQDQTSARVAHIGQQTYVDLGELAETGIIVKDLYQALLEDEALVKQHLFSVIPAEADRLAAYNLAFNTGGLFIYIPEGLDVTLPLESVLKQLVDGSPMNKRVLLVAGENSRVNYLERLVSDEDASGSATIMVEVIAKAGAHINFLAIDQLGSGTEAYIRRHGITGRDAVINWSIGAMNDGNTILDMDTYLVGQGSESDLSIIGISDGEQVQGIDSKVVNEGHHTRGNIFQHGVVLEAGTLTFNGIGHILKNAKFADAQQESRVMMLSEDSRADANPILLIDEFEVTAGHAASIGQIDEEALYYLMSRGISERDAEYLMIRGFLGHVISAMPNTAIREEMVATIDYKLRTF</sequence>
<name>A0A347WK12_9LACT</name>
<dbReference type="AlphaFoldDB" id="A0A347WK12"/>
<comment type="similarity">
    <text evidence="1">Belongs to the iron-sulfur cluster assembly SufBD family.</text>
</comment>
<dbReference type="PANTHER" id="PTHR30508">
    <property type="entry name" value="FES CLUSTER ASSEMBLY PROTEIN SUF"/>
    <property type="match status" value="1"/>
</dbReference>
<gene>
    <name evidence="4" type="primary">sufD</name>
    <name evidence="4" type="ORF">CL176_05060</name>
</gene>
<feature type="domain" description="SUF system FeS cluster assembly SufBD N-terminal" evidence="3">
    <location>
        <begin position="89"/>
        <end position="150"/>
    </location>
</feature>
<protein>
    <submittedName>
        <fullName evidence="4">Fe-S cluster assembly protein SufD</fullName>
    </submittedName>
</protein>
<dbReference type="Pfam" id="PF19295">
    <property type="entry name" value="SufBD_N"/>
    <property type="match status" value="1"/>
</dbReference>
<dbReference type="Proteomes" id="UP000263232">
    <property type="component" value="Chromosome"/>
</dbReference>
<dbReference type="InterPro" id="IPR011542">
    <property type="entry name" value="SUF_FeS_clus_asmbl_SufD"/>
</dbReference>
<dbReference type="RefSeq" id="WP_118990331.1">
    <property type="nucleotide sequence ID" value="NZ_CP023434.1"/>
</dbReference>
<dbReference type="KEGG" id="abae:CL176_05060"/>
<dbReference type="GO" id="GO:0016226">
    <property type="term" value="P:iron-sulfur cluster assembly"/>
    <property type="evidence" value="ECO:0007669"/>
    <property type="project" value="InterPro"/>
</dbReference>
<dbReference type="PANTHER" id="PTHR30508:SF1">
    <property type="entry name" value="UPF0051 PROTEIN ABCI8, CHLOROPLASTIC-RELATED"/>
    <property type="match status" value="1"/>
</dbReference>
<dbReference type="EMBL" id="CP023434">
    <property type="protein sequence ID" value="AXY25419.1"/>
    <property type="molecule type" value="Genomic_DNA"/>
</dbReference>